<dbReference type="Pfam" id="PF00188">
    <property type="entry name" value="CAP"/>
    <property type="match status" value="1"/>
</dbReference>
<keyword evidence="3" id="KW-1185">Reference proteome</keyword>
<dbReference type="Gene3D" id="3.40.33.10">
    <property type="entry name" value="CAP"/>
    <property type="match status" value="1"/>
</dbReference>
<dbReference type="InterPro" id="IPR035940">
    <property type="entry name" value="CAP_sf"/>
</dbReference>
<reference evidence="4" key="1">
    <citation type="submission" date="2024-02" db="UniProtKB">
        <authorList>
            <consortium name="WormBaseParasite"/>
        </authorList>
    </citation>
    <scope>IDENTIFICATION</scope>
</reference>
<accession>A0AAF3FLQ9</accession>
<dbReference type="PRINTS" id="PR00837">
    <property type="entry name" value="V5TPXLIKE"/>
</dbReference>
<sequence>MKFTLLCALFAGISAVVLPAAEITGLVNAHNSFRSQLALGTYKAKDGTPFASATNMLLIQWNSTLATSASNYAATCPFLTHSKISGVGENLYVASSSVITGIGADSSNTWANEFYNFGPKGYVFWSSGTNSTGHATQMAWATTGTVGCGYATCSNGPTGFTSYTIVVCQYYQQGNWGGQQAYAQGTTCSQCPSETTCQTSTGLCASGSGATTTPSSVTTVKTTTAQGAGTPCQQCARNVDTLNEQYYPNLGTVSFAYRTDPANGNCLIADWYCKVDASYQTAGFQLYTGGPSYMTQVLDYNNIVGITCLGANDTTANGKYKPFVCNGASQWSFNGVSDLVLDCFAYN</sequence>
<dbReference type="InterPro" id="IPR001283">
    <property type="entry name" value="CRISP-related"/>
</dbReference>
<dbReference type="SMART" id="SM00198">
    <property type="entry name" value="SCP"/>
    <property type="match status" value="1"/>
</dbReference>
<evidence type="ECO:0000256" key="1">
    <source>
        <dbReference type="SAM" id="SignalP"/>
    </source>
</evidence>
<organism evidence="3 4">
    <name type="scientific">Mesorhabditis belari</name>
    <dbReference type="NCBI Taxonomy" id="2138241"/>
    <lineage>
        <taxon>Eukaryota</taxon>
        <taxon>Metazoa</taxon>
        <taxon>Ecdysozoa</taxon>
        <taxon>Nematoda</taxon>
        <taxon>Chromadorea</taxon>
        <taxon>Rhabditida</taxon>
        <taxon>Rhabditina</taxon>
        <taxon>Rhabditomorpha</taxon>
        <taxon>Rhabditoidea</taxon>
        <taxon>Rhabditidae</taxon>
        <taxon>Mesorhabditinae</taxon>
        <taxon>Mesorhabditis</taxon>
    </lineage>
</organism>
<evidence type="ECO:0000313" key="4">
    <source>
        <dbReference type="WBParaSite" id="MBELARI_LOCUS7016"/>
    </source>
</evidence>
<dbReference type="AlphaFoldDB" id="A0AAF3FLQ9"/>
<feature type="domain" description="SCP" evidence="2">
    <location>
        <begin position="21"/>
        <end position="178"/>
    </location>
</feature>
<dbReference type="InterPro" id="IPR014044">
    <property type="entry name" value="CAP_dom"/>
</dbReference>
<feature type="chain" id="PRO_5042250976" description="SCP domain-containing protein" evidence="1">
    <location>
        <begin position="16"/>
        <end position="347"/>
    </location>
</feature>
<name>A0AAF3FLQ9_9BILA</name>
<dbReference type="CDD" id="cd05380">
    <property type="entry name" value="CAP_euk"/>
    <property type="match status" value="1"/>
</dbReference>
<dbReference type="WBParaSite" id="MBELARI_LOCUS7016">
    <property type="protein sequence ID" value="MBELARI_LOCUS7016"/>
    <property type="gene ID" value="MBELARI_LOCUS7016"/>
</dbReference>
<protein>
    <recommendedName>
        <fullName evidence="2">SCP domain-containing protein</fullName>
    </recommendedName>
</protein>
<evidence type="ECO:0000259" key="2">
    <source>
        <dbReference type="SMART" id="SM00198"/>
    </source>
</evidence>
<dbReference type="PANTHER" id="PTHR10334">
    <property type="entry name" value="CYSTEINE-RICH SECRETORY PROTEIN-RELATED"/>
    <property type="match status" value="1"/>
</dbReference>
<feature type="signal peptide" evidence="1">
    <location>
        <begin position="1"/>
        <end position="15"/>
    </location>
</feature>
<keyword evidence="1" id="KW-0732">Signal</keyword>
<dbReference type="SUPFAM" id="SSF55797">
    <property type="entry name" value="PR-1-like"/>
    <property type="match status" value="1"/>
</dbReference>
<dbReference type="Proteomes" id="UP000887575">
    <property type="component" value="Unassembled WGS sequence"/>
</dbReference>
<dbReference type="InterPro" id="IPR002413">
    <property type="entry name" value="V5_allergen-like"/>
</dbReference>
<proteinExistence type="predicted"/>
<evidence type="ECO:0000313" key="3">
    <source>
        <dbReference type="Proteomes" id="UP000887575"/>
    </source>
</evidence>
<dbReference type="PRINTS" id="PR00838">
    <property type="entry name" value="V5ALLERGEN"/>
</dbReference>